<dbReference type="Gene3D" id="6.10.340.10">
    <property type="match status" value="1"/>
</dbReference>
<reference evidence="17 18" key="1">
    <citation type="submission" date="2018-01" db="EMBL/GenBank/DDBJ databases">
        <title>Genome Sequencing and Assembly of Anaerobacter polyendosporus strain CT4.</title>
        <authorList>
            <person name="Tachaapaikoon C."/>
            <person name="Sutheeworapong S."/>
            <person name="Jenjaroenpun P."/>
            <person name="Wongsurawat T."/>
            <person name="Nookeaw I."/>
            <person name="Cheawchanlertfa P."/>
            <person name="Kosugi A."/>
            <person name="Cheevadhanarak S."/>
            <person name="Ratanakhanokchai K."/>
        </authorList>
    </citation>
    <scope>NUCLEOTIDE SEQUENCE [LARGE SCALE GENOMIC DNA]</scope>
    <source>
        <strain evidence="17 18">CT4</strain>
    </source>
</reference>
<keyword evidence="9 17" id="KW-0418">Kinase</keyword>
<evidence type="ECO:0000259" key="16">
    <source>
        <dbReference type="PROSITE" id="PS50885"/>
    </source>
</evidence>
<dbReference type="PROSITE" id="PS50885">
    <property type="entry name" value="HAMP"/>
    <property type="match status" value="1"/>
</dbReference>
<evidence type="ECO:0000256" key="5">
    <source>
        <dbReference type="ARBA" id="ARBA00022553"/>
    </source>
</evidence>
<dbReference type="CDD" id="cd06225">
    <property type="entry name" value="HAMP"/>
    <property type="match status" value="1"/>
</dbReference>
<evidence type="ECO:0000256" key="8">
    <source>
        <dbReference type="ARBA" id="ARBA00022741"/>
    </source>
</evidence>
<dbReference type="SUPFAM" id="SSF55874">
    <property type="entry name" value="ATPase domain of HSP90 chaperone/DNA topoisomerase II/histidine kinase"/>
    <property type="match status" value="1"/>
</dbReference>
<organism evidence="17 18">
    <name type="scientific">Clostridium manihotivorum</name>
    <dbReference type="NCBI Taxonomy" id="2320868"/>
    <lineage>
        <taxon>Bacteria</taxon>
        <taxon>Bacillati</taxon>
        <taxon>Bacillota</taxon>
        <taxon>Clostridia</taxon>
        <taxon>Eubacteriales</taxon>
        <taxon>Clostridiaceae</taxon>
        <taxon>Clostridium</taxon>
    </lineage>
</organism>
<keyword evidence="6" id="KW-0808">Transferase</keyword>
<comment type="catalytic activity">
    <reaction evidence="1">
        <text>ATP + protein L-histidine = ADP + protein N-phospho-L-histidine.</text>
        <dbReference type="EC" id="2.7.13.3"/>
    </reaction>
</comment>
<evidence type="ECO:0000256" key="13">
    <source>
        <dbReference type="ARBA" id="ARBA00023136"/>
    </source>
</evidence>
<dbReference type="InterPro" id="IPR003660">
    <property type="entry name" value="HAMP_dom"/>
</dbReference>
<keyword evidence="12" id="KW-0902">Two-component regulatory system</keyword>
<keyword evidence="18" id="KW-1185">Reference proteome</keyword>
<evidence type="ECO:0000256" key="12">
    <source>
        <dbReference type="ARBA" id="ARBA00023012"/>
    </source>
</evidence>
<dbReference type="GO" id="GO:0005524">
    <property type="term" value="F:ATP binding"/>
    <property type="evidence" value="ECO:0007669"/>
    <property type="project" value="UniProtKB-KW"/>
</dbReference>
<dbReference type="Proteomes" id="UP000286268">
    <property type="component" value="Chromosome"/>
</dbReference>
<dbReference type="InterPro" id="IPR036890">
    <property type="entry name" value="HATPase_C_sf"/>
</dbReference>
<dbReference type="OrthoDB" id="9809348at2"/>
<dbReference type="GO" id="GO:0005886">
    <property type="term" value="C:plasma membrane"/>
    <property type="evidence" value="ECO:0007669"/>
    <property type="project" value="UniProtKB-SubCell"/>
</dbReference>
<keyword evidence="10" id="KW-0067">ATP-binding</keyword>
<dbReference type="InterPro" id="IPR003594">
    <property type="entry name" value="HATPase_dom"/>
</dbReference>
<dbReference type="AlphaFoldDB" id="A0A3R5QX16"/>
<evidence type="ECO:0000256" key="6">
    <source>
        <dbReference type="ARBA" id="ARBA00022679"/>
    </source>
</evidence>
<keyword evidence="4" id="KW-1003">Cell membrane</keyword>
<evidence type="ECO:0000313" key="17">
    <source>
        <dbReference type="EMBL" id="QAA34648.1"/>
    </source>
</evidence>
<feature type="transmembrane region" description="Helical" evidence="14">
    <location>
        <begin position="27"/>
        <end position="47"/>
    </location>
</feature>
<accession>A0A3R5QX16</accession>
<dbReference type="InterPro" id="IPR005467">
    <property type="entry name" value="His_kinase_dom"/>
</dbReference>
<dbReference type="InterPro" id="IPR010559">
    <property type="entry name" value="Sig_transdc_His_kin_internal"/>
</dbReference>
<evidence type="ECO:0000256" key="9">
    <source>
        <dbReference type="ARBA" id="ARBA00022777"/>
    </source>
</evidence>
<feature type="transmembrane region" description="Helical" evidence="14">
    <location>
        <begin position="322"/>
        <end position="346"/>
    </location>
</feature>
<dbReference type="Pfam" id="PF00672">
    <property type="entry name" value="HAMP"/>
    <property type="match status" value="1"/>
</dbReference>
<sequence>MKTFKWGCQMIKRLLVKFNDMTLVRKFLISYVTIIAIPIVVFATVSFRTIQDRNLQDIVRQNQYRLEAEYENMARNMDIMGNIAQIVISNKEMLGFIASDREYTTEELVKFNSTTYKEILNLQNNNATVKGINIFTDNDNVNEIWPLIYRENRIKDDPWYEKTLENKNRVYWDINHYDNDINKAVTSTDGNPDLVVSLNRELKYPENNHIGIIRVNMLSKSFFPKMFENPKDDSNEILLVNKSGKIYGNNDNAFEQNTNFNKNKFFKIFQDKIEGTSGIISFNEGFSTYKAVYKEAPLDGSYIVSIIALDKVNGSIKYTRNLVVFGVILLIGILSLIIYYITNIILRRLYIIIKSLKRVRGGDLNVDIPVYSNDEIGLLAHHFRQLVNKINVLIQDSINKKTITKEAELKALKNQLDAHFLYNTLENIRMMAEIEENYTVSDSLASLGEMMRYNMKWERDYVPLFEEINHIKNYIALMAIRFDHNINLKINIDEKLMDKEVLKLSLQPLVENSVKHGLINKLRKEDGSIVIEGKEDEEFTYITIVDNGCGIDEKSLEELKSFLDSSEENKKHGLGMKNVYERIKIYYGPCYGIDIESRKNCFTKIILKLPR</sequence>
<keyword evidence="7 14" id="KW-0812">Transmembrane</keyword>
<dbReference type="PROSITE" id="PS50109">
    <property type="entry name" value="HIS_KIN"/>
    <property type="match status" value="1"/>
</dbReference>
<evidence type="ECO:0000256" key="4">
    <source>
        <dbReference type="ARBA" id="ARBA00022475"/>
    </source>
</evidence>
<dbReference type="GO" id="GO:0000155">
    <property type="term" value="F:phosphorelay sensor kinase activity"/>
    <property type="evidence" value="ECO:0007669"/>
    <property type="project" value="InterPro"/>
</dbReference>
<dbReference type="PANTHER" id="PTHR34220:SF11">
    <property type="entry name" value="SENSOR PROTEIN KINASE HPTS"/>
    <property type="match status" value="1"/>
</dbReference>
<evidence type="ECO:0000256" key="14">
    <source>
        <dbReference type="SAM" id="Phobius"/>
    </source>
</evidence>
<evidence type="ECO:0000256" key="1">
    <source>
        <dbReference type="ARBA" id="ARBA00000085"/>
    </source>
</evidence>
<keyword evidence="13 14" id="KW-0472">Membrane</keyword>
<dbReference type="PANTHER" id="PTHR34220">
    <property type="entry name" value="SENSOR HISTIDINE KINASE YPDA"/>
    <property type="match status" value="1"/>
</dbReference>
<gene>
    <name evidence="17" type="ORF">C1I91_25110</name>
</gene>
<dbReference type="InterPro" id="IPR050640">
    <property type="entry name" value="Bact_2-comp_sensor_kinase"/>
</dbReference>
<dbReference type="Pfam" id="PF06580">
    <property type="entry name" value="His_kinase"/>
    <property type="match status" value="1"/>
</dbReference>
<dbReference type="SMART" id="SM00304">
    <property type="entry name" value="HAMP"/>
    <property type="match status" value="1"/>
</dbReference>
<dbReference type="EC" id="2.7.13.3" evidence="3"/>
<dbReference type="Pfam" id="PF02518">
    <property type="entry name" value="HATPase_c"/>
    <property type="match status" value="1"/>
</dbReference>
<evidence type="ECO:0000256" key="7">
    <source>
        <dbReference type="ARBA" id="ARBA00022692"/>
    </source>
</evidence>
<evidence type="ECO:0000256" key="2">
    <source>
        <dbReference type="ARBA" id="ARBA00004651"/>
    </source>
</evidence>
<proteinExistence type="predicted"/>
<evidence type="ECO:0000256" key="10">
    <source>
        <dbReference type="ARBA" id="ARBA00022840"/>
    </source>
</evidence>
<dbReference type="Gene3D" id="3.30.565.10">
    <property type="entry name" value="Histidine kinase-like ATPase, C-terminal domain"/>
    <property type="match status" value="1"/>
</dbReference>
<dbReference type="SUPFAM" id="SSF158472">
    <property type="entry name" value="HAMP domain-like"/>
    <property type="match status" value="1"/>
</dbReference>
<feature type="domain" description="HAMP" evidence="16">
    <location>
        <begin position="343"/>
        <end position="395"/>
    </location>
</feature>
<keyword evidence="8" id="KW-0547">Nucleotide-binding</keyword>
<name>A0A3R5QX16_9CLOT</name>
<evidence type="ECO:0000259" key="15">
    <source>
        <dbReference type="PROSITE" id="PS50109"/>
    </source>
</evidence>
<dbReference type="KEGG" id="cmah:C1I91_25110"/>
<evidence type="ECO:0000313" key="18">
    <source>
        <dbReference type="Proteomes" id="UP000286268"/>
    </source>
</evidence>
<keyword evidence="5" id="KW-0597">Phosphoprotein</keyword>
<dbReference type="EMBL" id="CP025746">
    <property type="protein sequence ID" value="QAA34648.1"/>
    <property type="molecule type" value="Genomic_DNA"/>
</dbReference>
<evidence type="ECO:0000256" key="11">
    <source>
        <dbReference type="ARBA" id="ARBA00022989"/>
    </source>
</evidence>
<protein>
    <recommendedName>
        <fullName evidence="3">histidine kinase</fullName>
        <ecNumber evidence="3">2.7.13.3</ecNumber>
    </recommendedName>
</protein>
<comment type="subcellular location">
    <subcellularLocation>
        <location evidence="2">Cell membrane</location>
        <topology evidence="2">Multi-pass membrane protein</topology>
    </subcellularLocation>
</comment>
<keyword evidence="11 14" id="KW-1133">Transmembrane helix</keyword>
<feature type="domain" description="Histidine kinase" evidence="15">
    <location>
        <begin position="378"/>
        <end position="611"/>
    </location>
</feature>
<evidence type="ECO:0000256" key="3">
    <source>
        <dbReference type="ARBA" id="ARBA00012438"/>
    </source>
</evidence>